<evidence type="ECO:0000259" key="3">
    <source>
        <dbReference type="PROSITE" id="PS50835"/>
    </source>
</evidence>
<dbReference type="GO" id="GO:0005886">
    <property type="term" value="C:plasma membrane"/>
    <property type="evidence" value="ECO:0007669"/>
    <property type="project" value="TreeGrafter"/>
</dbReference>
<dbReference type="InterPro" id="IPR003599">
    <property type="entry name" value="Ig_sub"/>
</dbReference>
<dbReference type="InterPro" id="IPR013106">
    <property type="entry name" value="Ig_V-set"/>
</dbReference>
<organism evidence="4 5">
    <name type="scientific">Myripristis murdjan</name>
    <name type="common">pinecone soldierfish</name>
    <dbReference type="NCBI Taxonomy" id="586833"/>
    <lineage>
        <taxon>Eukaryota</taxon>
        <taxon>Metazoa</taxon>
        <taxon>Chordata</taxon>
        <taxon>Craniata</taxon>
        <taxon>Vertebrata</taxon>
        <taxon>Euteleostomi</taxon>
        <taxon>Actinopterygii</taxon>
        <taxon>Neopterygii</taxon>
        <taxon>Teleostei</taxon>
        <taxon>Neoteleostei</taxon>
        <taxon>Acanthomorphata</taxon>
        <taxon>Holocentriformes</taxon>
        <taxon>Holocentridae</taxon>
        <taxon>Myripristis</taxon>
    </lineage>
</organism>
<dbReference type="Proteomes" id="UP000472263">
    <property type="component" value="Chromosome 22"/>
</dbReference>
<dbReference type="InterPro" id="IPR050413">
    <property type="entry name" value="TCR_beta_variable"/>
</dbReference>
<reference evidence="4" key="3">
    <citation type="submission" date="2025-09" db="UniProtKB">
        <authorList>
            <consortium name="Ensembl"/>
        </authorList>
    </citation>
    <scope>IDENTIFICATION</scope>
</reference>
<dbReference type="Ensembl" id="ENSMMDT00005027512.1">
    <property type="protein sequence ID" value="ENSMMDP00005026954.1"/>
    <property type="gene ID" value="ENSMMDG00005012838.1"/>
</dbReference>
<sequence>MVQPDKVHQTPADMYRKPGEKAQLNCSHNIQNYNTILWYRQSENQQLQLLGYIYGKAFPEPGMTVHMDGGTRQGETSTLTTEGLSLNSSAVYFCAASYHSAAYRCSSVQKPPITHFSISVLQLTAPYTWINPF</sequence>
<dbReference type="SMART" id="SM00409">
    <property type="entry name" value="IG"/>
    <property type="match status" value="1"/>
</dbReference>
<dbReference type="PANTHER" id="PTHR23268:SF102">
    <property type="entry name" value="IMMUNOGLOBULIN V-SET DOMAIN-CONTAINING PROTEIN"/>
    <property type="match status" value="1"/>
</dbReference>
<dbReference type="GO" id="GO:0002376">
    <property type="term" value="P:immune system process"/>
    <property type="evidence" value="ECO:0007669"/>
    <property type="project" value="UniProtKB-KW"/>
</dbReference>
<evidence type="ECO:0000256" key="2">
    <source>
        <dbReference type="ARBA" id="ARBA00022859"/>
    </source>
</evidence>
<proteinExistence type="predicted"/>
<feature type="domain" description="Ig-like" evidence="3">
    <location>
        <begin position="4"/>
        <end position="109"/>
    </location>
</feature>
<dbReference type="GeneTree" id="ENSGT01110000267473"/>
<accession>A0A667YT21</accession>
<dbReference type="SUPFAM" id="SSF48726">
    <property type="entry name" value="Immunoglobulin"/>
    <property type="match status" value="1"/>
</dbReference>
<evidence type="ECO:0000256" key="1">
    <source>
        <dbReference type="ARBA" id="ARBA00022729"/>
    </source>
</evidence>
<dbReference type="Pfam" id="PF07686">
    <property type="entry name" value="V-set"/>
    <property type="match status" value="1"/>
</dbReference>
<reference evidence="4" key="2">
    <citation type="submission" date="2025-08" db="UniProtKB">
        <authorList>
            <consortium name="Ensembl"/>
        </authorList>
    </citation>
    <scope>IDENTIFICATION</scope>
</reference>
<dbReference type="InterPro" id="IPR036179">
    <property type="entry name" value="Ig-like_dom_sf"/>
</dbReference>
<dbReference type="PANTHER" id="PTHR23268">
    <property type="entry name" value="T-CELL RECEPTOR BETA CHAIN"/>
    <property type="match status" value="1"/>
</dbReference>
<keyword evidence="1" id="KW-0732">Signal</keyword>
<evidence type="ECO:0000313" key="5">
    <source>
        <dbReference type="Proteomes" id="UP000472263"/>
    </source>
</evidence>
<dbReference type="InterPro" id="IPR013783">
    <property type="entry name" value="Ig-like_fold"/>
</dbReference>
<name>A0A667YT21_9TELE</name>
<dbReference type="InParanoid" id="A0A667YT21"/>
<dbReference type="GO" id="GO:0007166">
    <property type="term" value="P:cell surface receptor signaling pathway"/>
    <property type="evidence" value="ECO:0007669"/>
    <property type="project" value="TreeGrafter"/>
</dbReference>
<dbReference type="PROSITE" id="PS50835">
    <property type="entry name" value="IG_LIKE"/>
    <property type="match status" value="1"/>
</dbReference>
<protein>
    <recommendedName>
        <fullName evidence="3">Ig-like domain-containing protein</fullName>
    </recommendedName>
</protein>
<keyword evidence="5" id="KW-1185">Reference proteome</keyword>
<dbReference type="InterPro" id="IPR007110">
    <property type="entry name" value="Ig-like_dom"/>
</dbReference>
<dbReference type="AlphaFoldDB" id="A0A667YT21"/>
<keyword evidence="2" id="KW-0391">Immunity</keyword>
<evidence type="ECO:0000313" key="4">
    <source>
        <dbReference type="Ensembl" id="ENSMMDP00005026954.1"/>
    </source>
</evidence>
<reference evidence="4" key="1">
    <citation type="submission" date="2019-06" db="EMBL/GenBank/DDBJ databases">
        <authorList>
            <consortium name="Wellcome Sanger Institute Data Sharing"/>
        </authorList>
    </citation>
    <scope>NUCLEOTIDE SEQUENCE [LARGE SCALE GENOMIC DNA]</scope>
</reference>
<dbReference type="Gene3D" id="2.60.40.10">
    <property type="entry name" value="Immunoglobulins"/>
    <property type="match status" value="1"/>
</dbReference>